<dbReference type="EMBL" id="CCKQ01000902">
    <property type="protein sequence ID" value="CDW71998.1"/>
    <property type="molecule type" value="Genomic_DNA"/>
</dbReference>
<keyword evidence="3" id="KW-1185">Reference proteome</keyword>
<evidence type="ECO:0000313" key="2">
    <source>
        <dbReference type="EMBL" id="CDW71998.1"/>
    </source>
</evidence>
<dbReference type="Proteomes" id="UP000039865">
    <property type="component" value="Unassembled WGS sequence"/>
</dbReference>
<proteinExistence type="predicted"/>
<name>A0A077ZQ18_STYLE</name>
<sequence length="88" mass="10406">MAQPMASQTQQTLPEGQQKWEEIRYEEIKKENPSEELQNAGLNEEISLKNPLPLEYQWILQDHKETDYSLNSRIKSQNFPLRFVQDGE</sequence>
<evidence type="ECO:0000256" key="1">
    <source>
        <dbReference type="SAM" id="MobiDB-lite"/>
    </source>
</evidence>
<evidence type="ECO:0000313" key="3">
    <source>
        <dbReference type="Proteomes" id="UP000039865"/>
    </source>
</evidence>
<feature type="region of interest" description="Disordered" evidence="1">
    <location>
        <begin position="1"/>
        <end position="20"/>
    </location>
</feature>
<feature type="compositionally biased region" description="Polar residues" evidence="1">
    <location>
        <begin position="1"/>
        <end position="15"/>
    </location>
</feature>
<dbReference type="InParanoid" id="A0A077ZQ18"/>
<gene>
    <name evidence="2" type="primary">Contig13884.g14821</name>
    <name evidence="2" type="ORF">STYLEM_949</name>
</gene>
<accession>A0A077ZQ18</accession>
<organism evidence="2 3">
    <name type="scientific">Stylonychia lemnae</name>
    <name type="common">Ciliate</name>
    <dbReference type="NCBI Taxonomy" id="5949"/>
    <lineage>
        <taxon>Eukaryota</taxon>
        <taxon>Sar</taxon>
        <taxon>Alveolata</taxon>
        <taxon>Ciliophora</taxon>
        <taxon>Intramacronucleata</taxon>
        <taxon>Spirotrichea</taxon>
        <taxon>Stichotrichia</taxon>
        <taxon>Sporadotrichida</taxon>
        <taxon>Oxytrichidae</taxon>
        <taxon>Stylonychinae</taxon>
        <taxon>Stylonychia</taxon>
    </lineage>
</organism>
<dbReference type="AlphaFoldDB" id="A0A077ZQ18"/>
<reference evidence="2 3" key="1">
    <citation type="submission" date="2014-06" db="EMBL/GenBank/DDBJ databases">
        <authorList>
            <person name="Swart Estienne"/>
        </authorList>
    </citation>
    <scope>NUCLEOTIDE SEQUENCE [LARGE SCALE GENOMIC DNA]</scope>
    <source>
        <strain evidence="2 3">130c</strain>
    </source>
</reference>
<protein>
    <submittedName>
        <fullName evidence="2">Uncharacterized protein</fullName>
    </submittedName>
</protein>